<dbReference type="AlphaFoldDB" id="A0A498D865"/>
<sequence>MLTTISEKLVQIAAERRMKHKWELQLADYEKEQFTMNKEIEHLTEQLKREEKDVKKLEGLSITNLIQSLTGKKYENLEREKQEVVAVKLKLEEAKKTKKEIEEAIKALHHQLEKGSDIENRYHQILLEKESQISEQDSVAGERLLQLSEEEGDLAAFLDELKEAITAGEYVLSALNQAENALSEAESWGTLDMFGGGAASGWIKHDYIDKSTNHIHEAQTRMRTFQKELLDVEEDAELRIDISDFLKFADFFFDDFISDWLVQEKIEKLLENIRTQKDNVIYIKQNLIEQIEEKETVLHGIKKEKENLILNY</sequence>
<feature type="coiled-coil region" evidence="1">
    <location>
        <begin position="12"/>
        <end position="114"/>
    </location>
</feature>
<protein>
    <submittedName>
        <fullName evidence="2">Uncharacterized protein</fullName>
    </submittedName>
</protein>
<dbReference type="RefSeq" id="WP_121521814.1">
    <property type="nucleotide sequence ID" value="NZ_RCHR01000002.1"/>
</dbReference>
<evidence type="ECO:0000313" key="2">
    <source>
        <dbReference type="EMBL" id="RLL46563.1"/>
    </source>
</evidence>
<evidence type="ECO:0000313" key="3">
    <source>
        <dbReference type="Proteomes" id="UP000270219"/>
    </source>
</evidence>
<gene>
    <name evidence="2" type="ORF">D8M04_04970</name>
</gene>
<comment type="caution">
    <text evidence="2">The sequence shown here is derived from an EMBL/GenBank/DDBJ whole genome shotgun (WGS) entry which is preliminary data.</text>
</comment>
<organism evidence="2 3">
    <name type="scientific">Oceanobacillus piezotolerans</name>
    <dbReference type="NCBI Taxonomy" id="2448030"/>
    <lineage>
        <taxon>Bacteria</taxon>
        <taxon>Bacillati</taxon>
        <taxon>Bacillota</taxon>
        <taxon>Bacilli</taxon>
        <taxon>Bacillales</taxon>
        <taxon>Bacillaceae</taxon>
        <taxon>Oceanobacillus</taxon>
    </lineage>
</organism>
<accession>A0A498D865</accession>
<dbReference type="Proteomes" id="UP000270219">
    <property type="component" value="Unassembled WGS sequence"/>
</dbReference>
<reference evidence="2 3" key="1">
    <citation type="submission" date="2018-10" db="EMBL/GenBank/DDBJ databases">
        <title>Oceanobacillus sp. YLB-02 draft genome.</title>
        <authorList>
            <person name="Yu L."/>
        </authorList>
    </citation>
    <scope>NUCLEOTIDE SEQUENCE [LARGE SCALE GENOMIC DNA]</scope>
    <source>
        <strain evidence="2 3">YLB-02</strain>
    </source>
</reference>
<keyword evidence="3" id="KW-1185">Reference proteome</keyword>
<proteinExistence type="predicted"/>
<keyword evidence="1" id="KW-0175">Coiled coil</keyword>
<evidence type="ECO:0000256" key="1">
    <source>
        <dbReference type="SAM" id="Coils"/>
    </source>
</evidence>
<name>A0A498D865_9BACI</name>
<dbReference type="EMBL" id="RCHR01000002">
    <property type="protein sequence ID" value="RLL46563.1"/>
    <property type="molecule type" value="Genomic_DNA"/>
</dbReference>
<dbReference type="OrthoDB" id="3540923at2"/>